<protein>
    <submittedName>
        <fullName evidence="1">Uncharacterized protein</fullName>
    </submittedName>
</protein>
<keyword evidence="2" id="KW-1185">Reference proteome</keyword>
<name>A0A0X8X073_9SPHI</name>
<sequence>MKTLNKKNLMGIVVILVGILIFLSINGCFVSEKVAAKSGAQLWAENCQRCHNMPSPATFSPDQWETVGMHMQTRALLTKAERDKIVEFLKQ</sequence>
<evidence type="ECO:0000313" key="1">
    <source>
        <dbReference type="EMBL" id="BAU53445.1"/>
    </source>
</evidence>
<accession>A0A0X8X073</accession>
<dbReference type="SUPFAM" id="SSF46626">
    <property type="entry name" value="Cytochrome c"/>
    <property type="match status" value="1"/>
</dbReference>
<dbReference type="RefSeq" id="WP_096357330.1">
    <property type="nucleotide sequence ID" value="NZ_AP017313.1"/>
</dbReference>
<reference evidence="1 2" key="1">
    <citation type="submission" date="2015-12" db="EMBL/GenBank/DDBJ databases">
        <title>Genome sequence of Mucilaginibacter gotjawali.</title>
        <authorList>
            <person name="Lee J.S."/>
            <person name="Lee K.C."/>
            <person name="Kim K.K."/>
            <person name="Lee B.W."/>
        </authorList>
    </citation>
    <scope>NUCLEOTIDE SEQUENCE [LARGE SCALE GENOMIC DNA]</scope>
    <source>
        <strain evidence="1 2">SA3-7</strain>
    </source>
</reference>
<proteinExistence type="predicted"/>
<dbReference type="GO" id="GO:0009055">
    <property type="term" value="F:electron transfer activity"/>
    <property type="evidence" value="ECO:0007669"/>
    <property type="project" value="InterPro"/>
</dbReference>
<dbReference type="Proteomes" id="UP000218263">
    <property type="component" value="Chromosome"/>
</dbReference>
<evidence type="ECO:0000313" key="2">
    <source>
        <dbReference type="Proteomes" id="UP000218263"/>
    </source>
</evidence>
<dbReference type="EMBL" id="AP017313">
    <property type="protein sequence ID" value="BAU53445.1"/>
    <property type="molecule type" value="Genomic_DNA"/>
</dbReference>
<gene>
    <name evidence="1" type="ORF">MgSA37_01613</name>
</gene>
<dbReference type="KEGG" id="mgot:MgSA37_01613"/>
<dbReference type="AlphaFoldDB" id="A0A0X8X073"/>
<dbReference type="Gene3D" id="1.10.760.10">
    <property type="entry name" value="Cytochrome c-like domain"/>
    <property type="match status" value="1"/>
</dbReference>
<organism evidence="1 2">
    <name type="scientific">Mucilaginibacter gotjawali</name>
    <dbReference type="NCBI Taxonomy" id="1550579"/>
    <lineage>
        <taxon>Bacteria</taxon>
        <taxon>Pseudomonadati</taxon>
        <taxon>Bacteroidota</taxon>
        <taxon>Sphingobacteriia</taxon>
        <taxon>Sphingobacteriales</taxon>
        <taxon>Sphingobacteriaceae</taxon>
        <taxon>Mucilaginibacter</taxon>
    </lineage>
</organism>
<dbReference type="OrthoDB" id="679921at2"/>
<dbReference type="GO" id="GO:0020037">
    <property type="term" value="F:heme binding"/>
    <property type="evidence" value="ECO:0007669"/>
    <property type="project" value="InterPro"/>
</dbReference>
<dbReference type="InterPro" id="IPR036909">
    <property type="entry name" value="Cyt_c-like_dom_sf"/>
</dbReference>